<dbReference type="RefSeq" id="WP_006900250.1">
    <property type="nucleotide sequence ID" value="NZ_CAACYD010000006.1"/>
</dbReference>
<dbReference type="SUPFAM" id="SSF53597">
    <property type="entry name" value="Dihydrofolate reductase-like"/>
    <property type="match status" value="1"/>
</dbReference>
<proteinExistence type="predicted"/>
<name>A0ABD7V3Y1_9ACTN</name>
<dbReference type="Proteomes" id="UP000360750">
    <property type="component" value="Unassembled WGS sequence"/>
</dbReference>
<dbReference type="InterPro" id="IPR050765">
    <property type="entry name" value="Riboflavin_Biosynth_HTPR"/>
</dbReference>
<evidence type="ECO:0000313" key="3">
    <source>
        <dbReference type="Proteomes" id="UP000360750"/>
    </source>
</evidence>
<dbReference type="PANTHER" id="PTHR38011">
    <property type="entry name" value="DIHYDROFOLATE REDUCTASE FAMILY PROTEIN (AFU_ORTHOLOGUE AFUA_8G06820)"/>
    <property type="match status" value="1"/>
</dbReference>
<evidence type="ECO:0000259" key="1">
    <source>
        <dbReference type="Pfam" id="PF01872"/>
    </source>
</evidence>
<gene>
    <name evidence="2" type="primary">yyaP_2</name>
    <name evidence="2" type="ORF">NCTC8139_02513</name>
</gene>
<dbReference type="AlphaFoldDB" id="A0ABD7V3Y1"/>
<dbReference type="Pfam" id="PF01872">
    <property type="entry name" value="RibD_C"/>
    <property type="match status" value="1"/>
</dbReference>
<dbReference type="InterPro" id="IPR024072">
    <property type="entry name" value="DHFR-like_dom_sf"/>
</dbReference>
<reference evidence="2 3" key="1">
    <citation type="submission" date="2019-02" db="EMBL/GenBank/DDBJ databases">
        <authorList>
            <consortium name="Pathogen Informatics"/>
        </authorList>
    </citation>
    <scope>NUCLEOTIDE SEQUENCE [LARGE SCALE GENOMIC DNA]</scope>
    <source>
        <strain evidence="2 3">3012STDY6756503</strain>
    </source>
</reference>
<accession>A0ABD7V3Y1</accession>
<dbReference type="GeneID" id="60750507"/>
<evidence type="ECO:0000313" key="2">
    <source>
        <dbReference type="EMBL" id="VFA88956.1"/>
    </source>
</evidence>
<protein>
    <submittedName>
        <fullName evidence="2">RibD C-terminal domain</fullName>
    </submittedName>
</protein>
<dbReference type="PANTHER" id="PTHR38011:SF11">
    <property type="entry name" value="2,5-DIAMINO-6-RIBOSYLAMINO-4(3H)-PYRIMIDINONE 5'-PHOSPHATE REDUCTASE"/>
    <property type="match status" value="1"/>
</dbReference>
<dbReference type="Gene3D" id="3.40.430.10">
    <property type="entry name" value="Dihydrofolate Reductase, subunit A"/>
    <property type="match status" value="1"/>
</dbReference>
<dbReference type="InterPro" id="IPR002734">
    <property type="entry name" value="RibDG_C"/>
</dbReference>
<sequence>MRELVYYVAVSLDGFIAGPEGQFDAFLVEGDHMDAGIDRFPDAIPTRIAEVLGIDQGTGPFDTVLMGANTYEVGLPDVTSPYRHLEQFVLTHRSYPPAEGVTFTDRDPVELVRELKAADGKDIWLCGGGTLASELIGEIDRLVLKRQPLLFGAGIPVFAAGTYDPALFRRVSNRDFESGVSMTEYVRA</sequence>
<dbReference type="EMBL" id="CAACYD010000006">
    <property type="protein sequence ID" value="VFA88956.1"/>
    <property type="molecule type" value="Genomic_DNA"/>
</dbReference>
<organism evidence="2 3">
    <name type="scientific">Gordonia paraffinivorans</name>
    <dbReference type="NCBI Taxonomy" id="175628"/>
    <lineage>
        <taxon>Bacteria</taxon>
        <taxon>Bacillati</taxon>
        <taxon>Actinomycetota</taxon>
        <taxon>Actinomycetes</taxon>
        <taxon>Mycobacteriales</taxon>
        <taxon>Gordoniaceae</taxon>
        <taxon>Gordonia</taxon>
    </lineage>
</organism>
<comment type="caution">
    <text evidence="2">The sequence shown here is derived from an EMBL/GenBank/DDBJ whole genome shotgun (WGS) entry which is preliminary data.</text>
</comment>
<feature type="domain" description="Bacterial bifunctional deaminase-reductase C-terminal" evidence="1">
    <location>
        <begin position="4"/>
        <end position="161"/>
    </location>
</feature>